<reference evidence="1 2" key="1">
    <citation type="submission" date="2019-08" db="EMBL/GenBank/DDBJ databases">
        <title>Identification of a novel species of the genus Boseongicola.</title>
        <authorList>
            <person name="Zhang X.-Q."/>
        </authorList>
    </citation>
    <scope>NUCLEOTIDE SEQUENCE [LARGE SCALE GENOMIC DNA]</scope>
    <source>
        <strain evidence="1 2">HY14</strain>
    </source>
</reference>
<dbReference type="RefSeq" id="WP_148376213.1">
    <property type="nucleotide sequence ID" value="NZ_VSIY01000003.1"/>
</dbReference>
<name>A0A5D0RNJ3_9RHOB</name>
<gene>
    <name evidence="1" type="ORF">FVF75_02770</name>
</gene>
<sequence length="114" mass="12780">MTETNAIAIIPRAPGLPNLRLLRHLIRLNEEGNPIWTATQRPTTVPHNMIRQPLVVLGFYVHDAVDVREALTFGAAAARGLNTRHVSPRDWRRVNTLMEANSLELERAAVEEVA</sequence>
<comment type="caution">
    <text evidence="1">The sequence shown here is derived from an EMBL/GenBank/DDBJ whole genome shotgun (WGS) entry which is preliminary data.</text>
</comment>
<protein>
    <submittedName>
        <fullName evidence="1">Uncharacterized protein</fullName>
    </submittedName>
</protein>
<dbReference type="AlphaFoldDB" id="A0A5D0RNJ3"/>
<organism evidence="1 2">
    <name type="scientific">Maritimibacter fusiformis</name>
    <dbReference type="NCBI Taxonomy" id="2603819"/>
    <lineage>
        <taxon>Bacteria</taxon>
        <taxon>Pseudomonadati</taxon>
        <taxon>Pseudomonadota</taxon>
        <taxon>Alphaproteobacteria</taxon>
        <taxon>Rhodobacterales</taxon>
        <taxon>Roseobacteraceae</taxon>
        <taxon>Maritimibacter</taxon>
    </lineage>
</organism>
<proteinExistence type="predicted"/>
<accession>A0A5D0RNJ3</accession>
<evidence type="ECO:0000313" key="2">
    <source>
        <dbReference type="Proteomes" id="UP000322080"/>
    </source>
</evidence>
<keyword evidence="2" id="KW-1185">Reference proteome</keyword>
<dbReference type="Proteomes" id="UP000322080">
    <property type="component" value="Unassembled WGS sequence"/>
</dbReference>
<evidence type="ECO:0000313" key="1">
    <source>
        <dbReference type="EMBL" id="TYB83122.1"/>
    </source>
</evidence>
<dbReference type="EMBL" id="VSIY01000003">
    <property type="protein sequence ID" value="TYB83122.1"/>
    <property type="molecule type" value="Genomic_DNA"/>
</dbReference>